<proteinExistence type="predicted"/>
<accession>A0A9E4N6Y5</accession>
<name>A0A9E4N6Y5_9GAMM</name>
<evidence type="ECO:0000313" key="2">
    <source>
        <dbReference type="EMBL" id="MCG7948550.1"/>
    </source>
</evidence>
<reference evidence="2" key="1">
    <citation type="journal article" date="2021" name="Proc. Natl. Acad. Sci. U.S.A.">
        <title>Global biogeography of chemosynthetic symbionts reveals both localized and globally distributed symbiont groups. .</title>
        <authorList>
            <person name="Osvatic J.T."/>
            <person name="Wilkins L.G.E."/>
            <person name="Leibrecht L."/>
            <person name="Leray M."/>
            <person name="Zauner S."/>
            <person name="Polzin J."/>
            <person name="Camacho Y."/>
            <person name="Gros O."/>
            <person name="van Gils J.A."/>
            <person name="Eisen J.A."/>
            <person name="Petersen J.M."/>
            <person name="Yuen B."/>
        </authorList>
    </citation>
    <scope>NUCLEOTIDE SEQUENCE</scope>
    <source>
        <strain evidence="2">MAGclacostrist064TRANS</strain>
    </source>
</reference>
<dbReference type="AlphaFoldDB" id="A0A9E4N6Y5"/>
<feature type="domain" description="Lactate utilization protein B C-terminal" evidence="1">
    <location>
        <begin position="2"/>
        <end position="69"/>
    </location>
</feature>
<evidence type="ECO:0000313" key="3">
    <source>
        <dbReference type="Proteomes" id="UP000886667"/>
    </source>
</evidence>
<protein>
    <submittedName>
        <fullName evidence="2">DUF3390 domain-containing protein</fullName>
    </submittedName>
</protein>
<feature type="non-terminal residue" evidence="2">
    <location>
        <position position="1"/>
    </location>
</feature>
<dbReference type="Pfam" id="PF11870">
    <property type="entry name" value="LutB_C"/>
    <property type="match status" value="1"/>
</dbReference>
<evidence type="ECO:0000259" key="1">
    <source>
        <dbReference type="Pfam" id="PF11870"/>
    </source>
</evidence>
<gene>
    <name evidence="2" type="ORF">JAZ07_19595</name>
</gene>
<dbReference type="Proteomes" id="UP000886667">
    <property type="component" value="Unassembled WGS sequence"/>
</dbReference>
<sequence>TGALRSRRQAVLWKLWQSIYARPLLYSGFKFLATRLRGIKPPLATGWRRYRPIPTPAPRSLGELARQQGYEDE</sequence>
<comment type="caution">
    <text evidence="2">The sequence shown here is derived from an EMBL/GenBank/DDBJ whole genome shotgun (WGS) entry which is preliminary data.</text>
</comment>
<dbReference type="InterPro" id="IPR024569">
    <property type="entry name" value="LutB_C"/>
</dbReference>
<dbReference type="EMBL" id="JAEPCM010000726">
    <property type="protein sequence ID" value="MCG7948550.1"/>
    <property type="molecule type" value="Genomic_DNA"/>
</dbReference>
<organism evidence="2 3">
    <name type="scientific">Candidatus Thiodiazotropha taylori</name>
    <dbReference type="NCBI Taxonomy" id="2792791"/>
    <lineage>
        <taxon>Bacteria</taxon>
        <taxon>Pseudomonadati</taxon>
        <taxon>Pseudomonadota</taxon>
        <taxon>Gammaproteobacteria</taxon>
        <taxon>Chromatiales</taxon>
        <taxon>Sedimenticolaceae</taxon>
        <taxon>Candidatus Thiodiazotropha</taxon>
    </lineage>
</organism>